<name>A0A069QQC2_HOYLO</name>
<proteinExistence type="predicted"/>
<dbReference type="HOGENOM" id="CLU_3274521_0_0_10"/>
<evidence type="ECO:0000313" key="2">
    <source>
        <dbReference type="EMBL" id="KDR52041.1"/>
    </source>
</evidence>
<dbReference type="PATRIC" id="fig|1122985.7.peg.1959"/>
<comment type="caution">
    <text evidence="2">The sequence shown here is derived from an EMBL/GenBank/DDBJ whole genome shotgun (WGS) entry which is preliminary data.</text>
</comment>
<dbReference type="Proteomes" id="UP000027442">
    <property type="component" value="Unassembled WGS sequence"/>
</dbReference>
<dbReference type="AlphaFoldDB" id="A0A069QQC2"/>
<reference evidence="2 3" key="1">
    <citation type="submission" date="2013-08" db="EMBL/GenBank/DDBJ databases">
        <authorList>
            <person name="Weinstock G."/>
            <person name="Sodergren E."/>
            <person name="Wylie T."/>
            <person name="Fulton L."/>
            <person name="Fulton R."/>
            <person name="Fronick C."/>
            <person name="O'Laughlin M."/>
            <person name="Godfrey J."/>
            <person name="Miner T."/>
            <person name="Herter B."/>
            <person name="Appelbaum E."/>
            <person name="Cordes M."/>
            <person name="Lek S."/>
            <person name="Wollam A."/>
            <person name="Pepin K.H."/>
            <person name="Palsikar V.B."/>
            <person name="Mitreva M."/>
            <person name="Wilson R.K."/>
        </authorList>
    </citation>
    <scope>NUCLEOTIDE SEQUENCE [LARGE SCALE GENOMIC DNA]</scope>
    <source>
        <strain evidence="2 3">ATCC 15930</strain>
    </source>
</reference>
<feature type="region of interest" description="Disordered" evidence="1">
    <location>
        <begin position="17"/>
        <end position="41"/>
    </location>
</feature>
<evidence type="ECO:0000313" key="3">
    <source>
        <dbReference type="Proteomes" id="UP000027442"/>
    </source>
</evidence>
<sequence>MRNLRQQNHIEIKITRHNTLTKETPKTTPSHHERLTRGMTL</sequence>
<keyword evidence="3" id="KW-1185">Reference proteome</keyword>
<organism evidence="2 3">
    <name type="scientific">Hoylesella loescheii DSM 19665 = JCM 12249 = ATCC 15930</name>
    <dbReference type="NCBI Taxonomy" id="1122985"/>
    <lineage>
        <taxon>Bacteria</taxon>
        <taxon>Pseudomonadati</taxon>
        <taxon>Bacteroidota</taxon>
        <taxon>Bacteroidia</taxon>
        <taxon>Bacteroidales</taxon>
        <taxon>Prevotellaceae</taxon>
        <taxon>Hoylesella</taxon>
    </lineage>
</organism>
<feature type="compositionally biased region" description="Polar residues" evidence="1">
    <location>
        <begin position="17"/>
        <end position="28"/>
    </location>
</feature>
<gene>
    <name evidence="2" type="ORF">HMPREF1991_01887</name>
</gene>
<evidence type="ECO:0000256" key="1">
    <source>
        <dbReference type="SAM" id="MobiDB-lite"/>
    </source>
</evidence>
<dbReference type="EMBL" id="JNGW01000079">
    <property type="protein sequence ID" value="KDR52041.1"/>
    <property type="molecule type" value="Genomic_DNA"/>
</dbReference>
<protein>
    <submittedName>
        <fullName evidence="2">Uncharacterized protein</fullName>
    </submittedName>
</protein>
<feature type="compositionally biased region" description="Basic and acidic residues" evidence="1">
    <location>
        <begin position="30"/>
        <end position="41"/>
    </location>
</feature>
<accession>A0A069QQC2</accession>